<evidence type="ECO:0000256" key="6">
    <source>
        <dbReference type="SAM" id="Phobius"/>
    </source>
</evidence>
<reference evidence="7" key="1">
    <citation type="submission" date="2018-05" db="EMBL/GenBank/DDBJ databases">
        <authorList>
            <person name="Lanie J.A."/>
            <person name="Ng W.-L."/>
            <person name="Kazmierczak K.M."/>
            <person name="Andrzejewski T.M."/>
            <person name="Davidsen T.M."/>
            <person name="Wayne K.J."/>
            <person name="Tettelin H."/>
            <person name="Glass J.I."/>
            <person name="Rusch D."/>
            <person name="Podicherti R."/>
            <person name="Tsui H.-C.T."/>
            <person name="Winkler M.E."/>
        </authorList>
    </citation>
    <scope>NUCLEOTIDE SEQUENCE</scope>
</reference>
<dbReference type="PANTHER" id="PTHR30250">
    <property type="entry name" value="PST FAMILY PREDICTED COLANIC ACID TRANSPORTER"/>
    <property type="match status" value="1"/>
</dbReference>
<feature type="transmembrane region" description="Helical" evidence="6">
    <location>
        <begin position="377"/>
        <end position="403"/>
    </location>
</feature>
<feature type="transmembrane region" description="Helical" evidence="6">
    <location>
        <begin position="206"/>
        <end position="226"/>
    </location>
</feature>
<protein>
    <submittedName>
        <fullName evidence="7">Uncharacterized protein</fullName>
    </submittedName>
</protein>
<gene>
    <name evidence="7" type="ORF">METZ01_LOCUS161580</name>
</gene>
<feature type="transmembrane region" description="Helical" evidence="6">
    <location>
        <begin position="415"/>
        <end position="433"/>
    </location>
</feature>
<evidence type="ECO:0000256" key="5">
    <source>
        <dbReference type="ARBA" id="ARBA00023136"/>
    </source>
</evidence>
<feature type="transmembrane region" description="Helical" evidence="6">
    <location>
        <begin position="107"/>
        <end position="128"/>
    </location>
</feature>
<accession>A0A382B4J1</accession>
<evidence type="ECO:0000256" key="3">
    <source>
        <dbReference type="ARBA" id="ARBA00022692"/>
    </source>
</evidence>
<feature type="transmembrane region" description="Helical" evidence="6">
    <location>
        <begin position="167"/>
        <end position="186"/>
    </location>
</feature>
<feature type="transmembrane region" description="Helical" evidence="6">
    <location>
        <begin position="286"/>
        <end position="305"/>
    </location>
</feature>
<comment type="subcellular location">
    <subcellularLocation>
        <location evidence="1">Cell membrane</location>
        <topology evidence="1">Multi-pass membrane protein</topology>
    </subcellularLocation>
</comment>
<keyword evidence="2" id="KW-1003">Cell membrane</keyword>
<organism evidence="7">
    <name type="scientific">marine metagenome</name>
    <dbReference type="NCBI Taxonomy" id="408172"/>
    <lineage>
        <taxon>unclassified sequences</taxon>
        <taxon>metagenomes</taxon>
        <taxon>ecological metagenomes</taxon>
    </lineage>
</organism>
<feature type="transmembrane region" description="Helical" evidence="6">
    <location>
        <begin position="352"/>
        <end position="371"/>
    </location>
</feature>
<dbReference type="GO" id="GO:0005886">
    <property type="term" value="C:plasma membrane"/>
    <property type="evidence" value="ECO:0007669"/>
    <property type="project" value="UniProtKB-SubCell"/>
</dbReference>
<dbReference type="AlphaFoldDB" id="A0A382B4J1"/>
<sequence>MVYGNINRYLYTALLARWVGIEYLGIYALANSIMLISEVMGKMGMESGVMRFVSRLNMDTDSKNIQKIIASALKMTASFSLLIMIGLIFSARYIVTQILNGQPILTTVMIVFAVAIPFNALTSVSAFATQGFKRLKYKTLVIQFLNPTLLLVSMILCFWFVSMESAIMAPMLITGVIVFFIMIVLLKRVSGVTNNQIRQARFDTELLKFSYPLMFIIILQTIMHWMDILMLGYFTDAATVGLYHPAVRTAGLLNALIVSFISIYAPIMSQLHNEGDFSEMSHLYKLVSRWMITFAIPISLVFIIYPTKMMLLFGPDYMAGASVLVILTVTTFIQAAFGAASPALGMSGFTHLILWNSLGAFILNIVLNVALIPKYGILGAAWATLISLVAIGIARVIEVRWILKLSFISSKMIKPLLAGAVTWWCLWWIRPIVIDFHTLATLLFVSTLSILIFGIGLWIMKFEPEDKDFLAGLGILKKSLKKKGK</sequence>
<proteinExistence type="predicted"/>
<feature type="transmembrane region" description="Helical" evidence="6">
    <location>
        <begin position="246"/>
        <end position="265"/>
    </location>
</feature>
<feature type="transmembrane region" description="Helical" evidence="6">
    <location>
        <begin position="140"/>
        <end position="161"/>
    </location>
</feature>
<dbReference type="PANTHER" id="PTHR30250:SF27">
    <property type="entry name" value="POLYSACCHARIDE BIOSYNTHESIS PROTEIN"/>
    <property type="match status" value="1"/>
</dbReference>
<feature type="transmembrane region" description="Helical" evidence="6">
    <location>
        <begin position="20"/>
        <end position="41"/>
    </location>
</feature>
<evidence type="ECO:0000256" key="4">
    <source>
        <dbReference type="ARBA" id="ARBA00022989"/>
    </source>
</evidence>
<feature type="transmembrane region" description="Helical" evidence="6">
    <location>
        <begin position="72"/>
        <end position="95"/>
    </location>
</feature>
<keyword evidence="5 6" id="KW-0472">Membrane</keyword>
<dbReference type="Pfam" id="PF13440">
    <property type="entry name" value="Polysacc_synt_3"/>
    <property type="match status" value="1"/>
</dbReference>
<evidence type="ECO:0000313" key="7">
    <source>
        <dbReference type="EMBL" id="SVB08726.1"/>
    </source>
</evidence>
<evidence type="ECO:0000256" key="1">
    <source>
        <dbReference type="ARBA" id="ARBA00004651"/>
    </source>
</evidence>
<name>A0A382B4J1_9ZZZZ</name>
<evidence type="ECO:0000256" key="2">
    <source>
        <dbReference type="ARBA" id="ARBA00022475"/>
    </source>
</evidence>
<dbReference type="InterPro" id="IPR050833">
    <property type="entry name" value="Poly_Biosynth_Transport"/>
</dbReference>
<feature type="transmembrane region" description="Helical" evidence="6">
    <location>
        <begin position="439"/>
        <end position="460"/>
    </location>
</feature>
<feature type="transmembrane region" description="Helical" evidence="6">
    <location>
        <begin position="317"/>
        <end position="340"/>
    </location>
</feature>
<keyword evidence="3 6" id="KW-0812">Transmembrane</keyword>
<dbReference type="EMBL" id="UINC01028187">
    <property type="protein sequence ID" value="SVB08726.1"/>
    <property type="molecule type" value="Genomic_DNA"/>
</dbReference>
<keyword evidence="4 6" id="KW-1133">Transmembrane helix</keyword>
<dbReference type="CDD" id="cd13128">
    <property type="entry name" value="MATE_Wzx_like"/>
    <property type="match status" value="1"/>
</dbReference>